<evidence type="ECO:0000256" key="3">
    <source>
        <dbReference type="ARBA" id="ARBA00022692"/>
    </source>
</evidence>
<protein>
    <submittedName>
        <fullName evidence="8">Uncharacterized protein</fullName>
    </submittedName>
</protein>
<keyword evidence="9" id="KW-1185">Reference proteome</keyword>
<feature type="transmembrane region" description="Helical" evidence="7">
    <location>
        <begin position="31"/>
        <end position="53"/>
    </location>
</feature>
<keyword evidence="4 7" id="KW-1133">Transmembrane helix</keyword>
<dbReference type="Proteomes" id="UP001054902">
    <property type="component" value="Unassembled WGS sequence"/>
</dbReference>
<evidence type="ECO:0000256" key="1">
    <source>
        <dbReference type="ARBA" id="ARBA00004127"/>
    </source>
</evidence>
<dbReference type="Pfam" id="PF01988">
    <property type="entry name" value="VIT1"/>
    <property type="match status" value="1"/>
</dbReference>
<evidence type="ECO:0000256" key="7">
    <source>
        <dbReference type="SAM" id="Phobius"/>
    </source>
</evidence>
<evidence type="ECO:0000256" key="2">
    <source>
        <dbReference type="ARBA" id="ARBA00007049"/>
    </source>
</evidence>
<keyword evidence="6" id="KW-0175">Coiled coil</keyword>
<dbReference type="GO" id="GO:0030026">
    <property type="term" value="P:intracellular manganese ion homeostasis"/>
    <property type="evidence" value="ECO:0007669"/>
    <property type="project" value="InterPro"/>
</dbReference>
<evidence type="ECO:0000256" key="6">
    <source>
        <dbReference type="SAM" id="Coils"/>
    </source>
</evidence>
<dbReference type="EMBL" id="BLLK01000069">
    <property type="protein sequence ID" value="GFH59912.1"/>
    <property type="molecule type" value="Genomic_DNA"/>
</dbReference>
<organism evidence="8 9">
    <name type="scientific">Chaetoceros tenuissimus</name>
    <dbReference type="NCBI Taxonomy" id="426638"/>
    <lineage>
        <taxon>Eukaryota</taxon>
        <taxon>Sar</taxon>
        <taxon>Stramenopiles</taxon>
        <taxon>Ochrophyta</taxon>
        <taxon>Bacillariophyta</taxon>
        <taxon>Coscinodiscophyceae</taxon>
        <taxon>Chaetocerotophycidae</taxon>
        <taxon>Chaetocerotales</taxon>
        <taxon>Chaetocerotaceae</taxon>
        <taxon>Chaetoceros</taxon>
    </lineage>
</organism>
<gene>
    <name evidence="8" type="ORF">CTEN210_16388</name>
</gene>
<comment type="similarity">
    <text evidence="2">Belongs to the CCC1 family.</text>
</comment>
<comment type="subcellular location">
    <subcellularLocation>
        <location evidence="1">Endomembrane system</location>
        <topology evidence="1">Multi-pass membrane protein</topology>
    </subcellularLocation>
</comment>
<dbReference type="GO" id="GO:0012505">
    <property type="term" value="C:endomembrane system"/>
    <property type="evidence" value="ECO:0007669"/>
    <property type="project" value="UniProtKB-SubCell"/>
</dbReference>
<dbReference type="GO" id="GO:0005384">
    <property type="term" value="F:manganese ion transmembrane transporter activity"/>
    <property type="evidence" value="ECO:0007669"/>
    <property type="project" value="InterPro"/>
</dbReference>
<dbReference type="AlphaFoldDB" id="A0AAD3HDJ2"/>
<keyword evidence="5 7" id="KW-0472">Membrane</keyword>
<feature type="transmembrane region" description="Helical" evidence="7">
    <location>
        <begin position="248"/>
        <end position="268"/>
    </location>
</feature>
<sequence length="307" mass="33596">MQSERLNTSRHRRKIQLQKHLGKSRQYWRDIILGVNDGLVSTFLLVAGVAGGGLSSTDILLTAIAGAIAGAISMAAGEYVATKSQNEVMRGEINLEEDHVKNNLEEEMEELNELFEKIGLTLNEDDKADAEKEQTNIAAKFPIIEKSLDDQVADENEGFGKDKDTELDKDVEQGLYSMQDVKELQSNLKEFYRTNPKALLKIMKSLEFGVVDEETRSPIRAGAFSCVLFILGSLPSVLPFLFSGDSPTVGLIAAAIGTIICLMLVGMIKTWATRTKMWSAAIENLVIAGFGGGAAYGIGLMFETIIR</sequence>
<dbReference type="InterPro" id="IPR008217">
    <property type="entry name" value="Ccc1_fam"/>
</dbReference>
<evidence type="ECO:0000256" key="5">
    <source>
        <dbReference type="ARBA" id="ARBA00023136"/>
    </source>
</evidence>
<name>A0AAD3HDJ2_9STRA</name>
<accession>A0AAD3HDJ2</accession>
<reference evidence="8 9" key="1">
    <citation type="journal article" date="2021" name="Sci. Rep.">
        <title>The genome of the diatom Chaetoceros tenuissimus carries an ancient integrated fragment of an extant virus.</title>
        <authorList>
            <person name="Hongo Y."/>
            <person name="Kimura K."/>
            <person name="Takaki Y."/>
            <person name="Yoshida Y."/>
            <person name="Baba S."/>
            <person name="Kobayashi G."/>
            <person name="Nagasaki K."/>
            <person name="Hano T."/>
            <person name="Tomaru Y."/>
        </authorList>
    </citation>
    <scope>NUCLEOTIDE SEQUENCE [LARGE SCALE GENOMIC DNA]</scope>
    <source>
        <strain evidence="8 9">NIES-3715</strain>
    </source>
</reference>
<evidence type="ECO:0000313" key="9">
    <source>
        <dbReference type="Proteomes" id="UP001054902"/>
    </source>
</evidence>
<feature type="coiled-coil region" evidence="6">
    <location>
        <begin position="94"/>
        <end position="124"/>
    </location>
</feature>
<evidence type="ECO:0000313" key="8">
    <source>
        <dbReference type="EMBL" id="GFH59912.1"/>
    </source>
</evidence>
<feature type="transmembrane region" description="Helical" evidence="7">
    <location>
        <begin position="59"/>
        <end position="81"/>
    </location>
</feature>
<dbReference type="PANTHER" id="PTHR31851">
    <property type="entry name" value="FE(2+)/MN(2+) TRANSPORTER PCL1"/>
    <property type="match status" value="1"/>
</dbReference>
<feature type="transmembrane region" description="Helical" evidence="7">
    <location>
        <begin position="280"/>
        <end position="302"/>
    </location>
</feature>
<feature type="transmembrane region" description="Helical" evidence="7">
    <location>
        <begin position="221"/>
        <end position="242"/>
    </location>
</feature>
<evidence type="ECO:0000256" key="4">
    <source>
        <dbReference type="ARBA" id="ARBA00022989"/>
    </source>
</evidence>
<keyword evidence="3 7" id="KW-0812">Transmembrane</keyword>
<comment type="caution">
    <text evidence="8">The sequence shown here is derived from an EMBL/GenBank/DDBJ whole genome shotgun (WGS) entry which is preliminary data.</text>
</comment>
<proteinExistence type="inferred from homology"/>